<dbReference type="RefSeq" id="WP_126596691.1">
    <property type="nucleotide sequence ID" value="NZ_BIFQ01000001.1"/>
</dbReference>
<feature type="transmembrane region" description="Helical" evidence="1">
    <location>
        <begin position="33"/>
        <end position="52"/>
    </location>
</feature>
<protein>
    <submittedName>
        <fullName evidence="2">Uncharacterized protein</fullName>
    </submittedName>
</protein>
<keyword evidence="1" id="KW-0472">Membrane</keyword>
<comment type="caution">
    <text evidence="2">The sequence shown here is derived from an EMBL/GenBank/DDBJ whole genome shotgun (WGS) entry which is preliminary data.</text>
</comment>
<gene>
    <name evidence="2" type="ORF">KDAU_29960</name>
</gene>
<reference evidence="3" key="1">
    <citation type="submission" date="2018-12" db="EMBL/GenBank/DDBJ databases">
        <title>Tengunoibacter tsumagoiensis gen. nov., sp. nov., Dictyobacter kobayashii sp. nov., D. alpinus sp. nov., and D. joshuensis sp. nov. and description of Dictyobacteraceae fam. nov. within the order Ktedonobacterales isolated from Tengu-no-mugimeshi.</title>
        <authorList>
            <person name="Wang C.M."/>
            <person name="Zheng Y."/>
            <person name="Sakai Y."/>
            <person name="Toyoda A."/>
            <person name="Minakuchi Y."/>
            <person name="Abe K."/>
            <person name="Yokota A."/>
            <person name="Yabe S."/>
        </authorList>
    </citation>
    <scope>NUCLEOTIDE SEQUENCE [LARGE SCALE GENOMIC DNA]</scope>
    <source>
        <strain evidence="3">S-27</strain>
    </source>
</reference>
<sequence length="180" mass="20215">MSLRLSKTIWITMSTCAVLLGIWAGVGSAQEHWTFFGSLLGWIAFPAGVVPFLTRNFSNDYDRIAWIISLIYPLAMLVYAVFVYWTMYEGAKKRLALLFVVISALISTLASIPAAVLAMRSVQEMKGPLWKLFINYAPALASHGFILINLLISVLLGWAIGWAIFTLRHKRRRHAVQLEA</sequence>
<feature type="transmembrane region" description="Helical" evidence="1">
    <location>
        <begin position="139"/>
        <end position="165"/>
    </location>
</feature>
<accession>A0A401ZFM3</accession>
<dbReference type="EMBL" id="BIFQ01000001">
    <property type="protein sequence ID" value="GCE05667.1"/>
    <property type="molecule type" value="Genomic_DNA"/>
</dbReference>
<organism evidence="2 3">
    <name type="scientific">Dictyobacter aurantiacus</name>
    <dbReference type="NCBI Taxonomy" id="1936993"/>
    <lineage>
        <taxon>Bacteria</taxon>
        <taxon>Bacillati</taxon>
        <taxon>Chloroflexota</taxon>
        <taxon>Ktedonobacteria</taxon>
        <taxon>Ktedonobacterales</taxon>
        <taxon>Dictyobacteraceae</taxon>
        <taxon>Dictyobacter</taxon>
    </lineage>
</organism>
<feature type="transmembrane region" description="Helical" evidence="1">
    <location>
        <begin position="6"/>
        <end position="26"/>
    </location>
</feature>
<keyword evidence="1" id="KW-1133">Transmembrane helix</keyword>
<evidence type="ECO:0000313" key="2">
    <source>
        <dbReference type="EMBL" id="GCE05667.1"/>
    </source>
</evidence>
<dbReference type="AlphaFoldDB" id="A0A401ZFM3"/>
<evidence type="ECO:0000313" key="3">
    <source>
        <dbReference type="Proteomes" id="UP000287224"/>
    </source>
</evidence>
<proteinExistence type="predicted"/>
<feature type="transmembrane region" description="Helical" evidence="1">
    <location>
        <begin position="64"/>
        <end position="85"/>
    </location>
</feature>
<name>A0A401ZFM3_9CHLR</name>
<keyword evidence="1" id="KW-0812">Transmembrane</keyword>
<feature type="transmembrane region" description="Helical" evidence="1">
    <location>
        <begin position="97"/>
        <end position="119"/>
    </location>
</feature>
<evidence type="ECO:0000256" key="1">
    <source>
        <dbReference type="SAM" id="Phobius"/>
    </source>
</evidence>
<dbReference type="Proteomes" id="UP000287224">
    <property type="component" value="Unassembled WGS sequence"/>
</dbReference>
<keyword evidence="3" id="KW-1185">Reference proteome</keyword>